<gene>
    <name evidence="2" type="ORF">AVDCRST_MAG77-959</name>
</gene>
<proteinExistence type="predicted"/>
<feature type="non-terminal residue" evidence="2">
    <location>
        <position position="1"/>
    </location>
</feature>
<feature type="non-terminal residue" evidence="2">
    <location>
        <position position="69"/>
    </location>
</feature>
<protein>
    <submittedName>
        <fullName evidence="2">Uncharacterized protein</fullName>
    </submittedName>
</protein>
<accession>A0A6J4HIV6</accession>
<evidence type="ECO:0000313" key="2">
    <source>
        <dbReference type="EMBL" id="CAA9226093.1"/>
    </source>
</evidence>
<dbReference type="AlphaFoldDB" id="A0A6J4HIV6"/>
<reference evidence="2" key="1">
    <citation type="submission" date="2020-02" db="EMBL/GenBank/DDBJ databases">
        <authorList>
            <person name="Meier V. D."/>
        </authorList>
    </citation>
    <scope>NUCLEOTIDE SEQUENCE</scope>
    <source>
        <strain evidence="2">AVDCRST_MAG77</strain>
    </source>
</reference>
<feature type="region of interest" description="Disordered" evidence="1">
    <location>
        <begin position="21"/>
        <end position="42"/>
    </location>
</feature>
<evidence type="ECO:0000256" key="1">
    <source>
        <dbReference type="SAM" id="MobiDB-lite"/>
    </source>
</evidence>
<name>A0A6J4HIV6_9CHLR</name>
<dbReference type="EMBL" id="CADCTC010000050">
    <property type="protein sequence ID" value="CAA9226093.1"/>
    <property type="molecule type" value="Genomic_DNA"/>
</dbReference>
<sequence length="69" mass="7482">CAGWRNKCAAAAMPFMPGAWRSRSWSGTHDARSPGNRMKATTGDAPTCAITCAGAARRACRTKRLRRRS</sequence>
<organism evidence="2">
    <name type="scientific">uncultured Chloroflexota bacterium</name>
    <dbReference type="NCBI Taxonomy" id="166587"/>
    <lineage>
        <taxon>Bacteria</taxon>
        <taxon>Bacillati</taxon>
        <taxon>Chloroflexota</taxon>
        <taxon>environmental samples</taxon>
    </lineage>
</organism>